<evidence type="ECO:0000313" key="3">
    <source>
        <dbReference type="Proteomes" id="UP000014660"/>
    </source>
</evidence>
<keyword evidence="1" id="KW-0812">Transmembrane</keyword>
<protein>
    <submittedName>
        <fullName evidence="2">Uncharacterized protein</fullName>
    </submittedName>
</protein>
<accession>S0ANU3</accession>
<name>S0ANU3_FERAC</name>
<keyword evidence="1" id="KW-0472">Membrane</keyword>
<sequence>MPYYVINYQFTSYYLFFYNAYIKLYCAIYKITTKNYTKKVFFFTNVIKNLIYNYNIII</sequence>
<feature type="transmembrane region" description="Helical" evidence="1">
    <location>
        <begin position="12"/>
        <end position="29"/>
    </location>
</feature>
<evidence type="ECO:0000313" key="2">
    <source>
        <dbReference type="EMBL" id="AGO60933.1"/>
    </source>
</evidence>
<dbReference type="AlphaFoldDB" id="S0ANU3"/>
<dbReference type="Proteomes" id="UP000014660">
    <property type="component" value="Chromosome"/>
</dbReference>
<keyword evidence="1" id="KW-1133">Transmembrane helix</keyword>
<dbReference type="EMBL" id="CP004145">
    <property type="protein sequence ID" value="AGO60933.1"/>
    <property type="molecule type" value="Genomic_DNA"/>
</dbReference>
<reference evidence="2 3" key="1">
    <citation type="journal article" date="2007" name="Proc. Natl. Acad. Sci. U.S.A.">
        <title>Genome dynamics in a natural archaeal population.</title>
        <authorList>
            <person name="Allen E.E."/>
            <person name="Tyson G.W."/>
            <person name="Whitaker R.J."/>
            <person name="Detter J.C."/>
            <person name="Richardson P.M."/>
            <person name="Banfield J.F."/>
        </authorList>
    </citation>
    <scope>NUCLEOTIDE SEQUENCE [LARGE SCALE GENOMIC DNA]</scope>
    <source>
        <strain evidence="3">fer1</strain>
    </source>
</reference>
<organism evidence="2 3">
    <name type="scientific">Ferroplasma acidarmanus Fer1</name>
    <dbReference type="NCBI Taxonomy" id="333146"/>
    <lineage>
        <taxon>Archaea</taxon>
        <taxon>Methanobacteriati</taxon>
        <taxon>Thermoplasmatota</taxon>
        <taxon>Thermoplasmata</taxon>
        <taxon>Thermoplasmatales</taxon>
        <taxon>Ferroplasmaceae</taxon>
        <taxon>Ferroplasma</taxon>
    </lineage>
</organism>
<dbReference type="HOGENOM" id="CLU_2968290_0_0_2"/>
<dbReference type="KEGG" id="fac:FACI_IFERC01G0953"/>
<evidence type="ECO:0000256" key="1">
    <source>
        <dbReference type="SAM" id="Phobius"/>
    </source>
</evidence>
<keyword evidence="3" id="KW-1185">Reference proteome</keyword>
<gene>
    <name evidence="2" type="ORF">FACI_IFERC00001G0953</name>
</gene>
<proteinExistence type="predicted"/>